<evidence type="ECO:0000313" key="2">
    <source>
        <dbReference type="EMBL" id="ASE33655.1"/>
    </source>
</evidence>
<evidence type="ECO:0000256" key="1">
    <source>
        <dbReference type="SAM" id="Phobius"/>
    </source>
</evidence>
<name>A0AAI8DFZ3_MAMSC</name>
<keyword evidence="1" id="KW-0812">Transmembrane</keyword>
<protein>
    <submittedName>
        <fullName evidence="2">DUF1700 domain-containing protein</fullName>
    </submittedName>
</protein>
<feature type="transmembrane region" description="Helical" evidence="1">
    <location>
        <begin position="101"/>
        <end position="125"/>
    </location>
</feature>
<dbReference type="Proteomes" id="UP000197058">
    <property type="component" value="Chromosome"/>
</dbReference>
<dbReference type="RefSeq" id="WP_048540621.1">
    <property type="nucleotide sequence ID" value="NZ_CAJVGN010000001.1"/>
</dbReference>
<dbReference type="EMBL" id="CP022046">
    <property type="protein sequence ID" value="ASE33655.1"/>
    <property type="molecule type" value="Genomic_DNA"/>
</dbReference>
<accession>A0AAI8DFZ3</accession>
<keyword evidence="1" id="KW-0472">Membrane</keyword>
<organism evidence="2 3">
    <name type="scientific">Mammaliicoccus sciuri</name>
    <name type="common">Staphylococcus sciuri</name>
    <dbReference type="NCBI Taxonomy" id="1296"/>
    <lineage>
        <taxon>Bacteria</taxon>
        <taxon>Bacillati</taxon>
        <taxon>Bacillota</taxon>
        <taxon>Bacilli</taxon>
        <taxon>Bacillales</taxon>
        <taxon>Staphylococcaceae</taxon>
        <taxon>Mammaliicoccus</taxon>
    </lineage>
</organism>
<dbReference type="Pfam" id="PF22564">
    <property type="entry name" value="HAAS"/>
    <property type="match status" value="1"/>
</dbReference>
<dbReference type="GeneID" id="48592292"/>
<dbReference type="AlphaFoldDB" id="A0AAI8DFZ3"/>
<feature type="transmembrane region" description="Helical" evidence="1">
    <location>
        <begin position="137"/>
        <end position="158"/>
    </location>
</feature>
<dbReference type="KEGG" id="sscu:CEP64_03295"/>
<feature type="transmembrane region" description="Helical" evidence="1">
    <location>
        <begin position="74"/>
        <end position="94"/>
    </location>
</feature>
<reference evidence="3" key="1">
    <citation type="submission" date="2017-06" db="EMBL/GenBank/DDBJ databases">
        <title>FDA dAtabase for Regulatory Grade micrObial Sequences (FDA-ARGOS): Supporting development and validation of Infectious Disease Dx tests.</title>
        <authorList>
            <person name="Goldberg B."/>
            <person name="Campos J."/>
            <person name="Tallon L."/>
            <person name="Sadzewicz L."/>
            <person name="Sengamalay N."/>
            <person name="Ott S."/>
            <person name="Godinez A."/>
            <person name="Nagaraj S."/>
            <person name="Vavikolanu K."/>
            <person name="Nadendla S."/>
            <person name="George J."/>
            <person name="Geyer C."/>
            <person name="Sichtig H."/>
        </authorList>
    </citation>
    <scope>NUCLEOTIDE SEQUENCE [LARGE SCALE GENOMIC DNA]</scope>
    <source>
        <strain evidence="3">FDAARGOS_285</strain>
    </source>
</reference>
<sequence length="182" mass="20737">MDKITFLNYLEDELSRLPKVERDKIMYEYETKFFESEDEQSLIQELGEPKAIAKKIYATSAIHDAELSPNFKNVFQAILATLGLSFFNIFFIIIPFLIIAFLLLIVVVIGALMMLGPIVSVINVFVHGFYWVDITNIIFSISFLGLGLMLLVAGLKLIEVSYKGILKYLRWCVKLVKGRAES</sequence>
<keyword evidence="1" id="KW-1133">Transmembrane helix</keyword>
<proteinExistence type="predicted"/>
<gene>
    <name evidence="2" type="ORF">CEP64_03295</name>
</gene>
<evidence type="ECO:0000313" key="3">
    <source>
        <dbReference type="Proteomes" id="UP000197058"/>
    </source>
</evidence>